<keyword evidence="6 10" id="KW-0804">Transcription</keyword>
<dbReference type="Gene3D" id="1.10.10.60">
    <property type="entry name" value="Homeodomain-like"/>
    <property type="match status" value="1"/>
</dbReference>
<dbReference type="SMART" id="SM01109">
    <property type="entry name" value="CUT"/>
    <property type="match status" value="1"/>
</dbReference>
<dbReference type="GO" id="GO:0005634">
    <property type="term" value="C:nucleus"/>
    <property type="evidence" value="ECO:0007669"/>
    <property type="project" value="UniProtKB-SubCell"/>
</dbReference>
<keyword evidence="7 8" id="KW-0539">Nucleus</keyword>
<feature type="compositionally biased region" description="Basic and acidic residues" evidence="11">
    <location>
        <begin position="447"/>
        <end position="459"/>
    </location>
</feature>
<dbReference type="EMBL" id="UYSU01034799">
    <property type="protein sequence ID" value="VDL95085.1"/>
    <property type="molecule type" value="Genomic_DNA"/>
</dbReference>
<dbReference type="PROSITE" id="PS50071">
    <property type="entry name" value="HOMEOBOX_2"/>
    <property type="match status" value="1"/>
</dbReference>
<evidence type="ECO:0000313" key="15">
    <source>
        <dbReference type="Proteomes" id="UP000275846"/>
    </source>
</evidence>
<evidence type="ECO:0000256" key="2">
    <source>
        <dbReference type="ARBA" id="ARBA00008190"/>
    </source>
</evidence>
<dbReference type="InterPro" id="IPR009057">
    <property type="entry name" value="Homeodomain-like_sf"/>
</dbReference>
<evidence type="ECO:0000256" key="10">
    <source>
        <dbReference type="RuleBase" id="RU361129"/>
    </source>
</evidence>
<dbReference type="OrthoDB" id="10068888at2759"/>
<feature type="compositionally biased region" description="Polar residues" evidence="11">
    <location>
        <begin position="793"/>
        <end position="803"/>
    </location>
</feature>
<feature type="domain" description="Homeobox" evidence="12">
    <location>
        <begin position="457"/>
        <end position="517"/>
    </location>
</feature>
<feature type="region of interest" description="Disordered" evidence="11">
    <location>
        <begin position="309"/>
        <end position="347"/>
    </location>
</feature>
<evidence type="ECO:0000256" key="7">
    <source>
        <dbReference type="ARBA" id="ARBA00023242"/>
    </source>
</evidence>
<dbReference type="InterPro" id="IPR051649">
    <property type="entry name" value="CUT_Homeobox"/>
</dbReference>
<dbReference type="InterPro" id="IPR003350">
    <property type="entry name" value="CUT_dom"/>
</dbReference>
<gene>
    <name evidence="14" type="ORF">SSLN_LOCUS8700</name>
</gene>
<accession>A0A183SWV2</accession>
<evidence type="ECO:0000259" key="13">
    <source>
        <dbReference type="PROSITE" id="PS51042"/>
    </source>
</evidence>
<dbReference type="Pfam" id="PF00046">
    <property type="entry name" value="Homeodomain"/>
    <property type="match status" value="1"/>
</dbReference>
<proteinExistence type="inferred from homology"/>
<evidence type="ECO:0000313" key="14">
    <source>
        <dbReference type="EMBL" id="VDL95085.1"/>
    </source>
</evidence>
<keyword evidence="5 8" id="KW-0371">Homeobox</keyword>
<evidence type="ECO:0000256" key="3">
    <source>
        <dbReference type="ARBA" id="ARBA00023015"/>
    </source>
</evidence>
<evidence type="ECO:0000259" key="12">
    <source>
        <dbReference type="PROSITE" id="PS50071"/>
    </source>
</evidence>
<evidence type="ECO:0000313" key="16">
    <source>
        <dbReference type="WBParaSite" id="SSLN_0000903701-mRNA-1"/>
    </source>
</evidence>
<evidence type="ECO:0000256" key="11">
    <source>
        <dbReference type="SAM" id="MobiDB-lite"/>
    </source>
</evidence>
<dbReference type="SMART" id="SM00389">
    <property type="entry name" value="HOX"/>
    <property type="match status" value="1"/>
</dbReference>
<feature type="region of interest" description="Disordered" evidence="11">
    <location>
        <begin position="513"/>
        <end position="563"/>
    </location>
</feature>
<keyword evidence="15" id="KW-1185">Reference proteome</keyword>
<dbReference type="PROSITE" id="PS51042">
    <property type="entry name" value="CUT"/>
    <property type="match status" value="1"/>
</dbReference>
<feature type="compositionally biased region" description="Pro residues" evidence="11">
    <location>
        <begin position="553"/>
        <end position="563"/>
    </location>
</feature>
<dbReference type="GO" id="GO:0000981">
    <property type="term" value="F:DNA-binding transcription factor activity, RNA polymerase II-specific"/>
    <property type="evidence" value="ECO:0007669"/>
    <property type="project" value="TreeGrafter"/>
</dbReference>
<comment type="subcellular location">
    <subcellularLocation>
        <location evidence="1 8 9">Nucleus</location>
    </subcellularLocation>
</comment>
<dbReference type="Proteomes" id="UP000275846">
    <property type="component" value="Unassembled WGS sequence"/>
</dbReference>
<comment type="similarity">
    <text evidence="2 10">Belongs to the CUT homeobox family.</text>
</comment>
<feature type="domain" description="CUT" evidence="13">
    <location>
        <begin position="340"/>
        <end position="426"/>
    </location>
</feature>
<dbReference type="SUPFAM" id="SSF47413">
    <property type="entry name" value="lambda repressor-like DNA-binding domains"/>
    <property type="match status" value="1"/>
</dbReference>
<reference evidence="14 15" key="2">
    <citation type="submission" date="2018-11" db="EMBL/GenBank/DDBJ databases">
        <authorList>
            <consortium name="Pathogen Informatics"/>
        </authorList>
    </citation>
    <scope>NUCLEOTIDE SEQUENCE [LARGE SCALE GENOMIC DNA]</scope>
    <source>
        <strain evidence="14 15">NST_G2</strain>
    </source>
</reference>
<feature type="compositionally biased region" description="Polar residues" evidence="11">
    <location>
        <begin position="323"/>
        <end position="332"/>
    </location>
</feature>
<dbReference type="Gene3D" id="1.10.260.40">
    <property type="entry name" value="lambda repressor-like DNA-binding domains"/>
    <property type="match status" value="1"/>
</dbReference>
<evidence type="ECO:0000256" key="8">
    <source>
        <dbReference type="PROSITE-ProRule" id="PRU00108"/>
    </source>
</evidence>
<protein>
    <recommendedName>
        <fullName evidence="10">One cut domain family member</fullName>
    </recommendedName>
</protein>
<feature type="region of interest" description="Disordered" evidence="11">
    <location>
        <begin position="443"/>
        <end position="464"/>
    </location>
</feature>
<dbReference type="Pfam" id="PF02376">
    <property type="entry name" value="CUT"/>
    <property type="match status" value="1"/>
</dbReference>
<dbReference type="CDD" id="cd00086">
    <property type="entry name" value="homeodomain"/>
    <property type="match status" value="1"/>
</dbReference>
<dbReference type="STRING" id="70667.A0A183SWV2"/>
<keyword evidence="3 10" id="KW-0805">Transcription regulation</keyword>
<keyword evidence="4 8" id="KW-0238">DNA-binding</keyword>
<dbReference type="InterPro" id="IPR001356">
    <property type="entry name" value="HD"/>
</dbReference>
<evidence type="ECO:0000256" key="9">
    <source>
        <dbReference type="RuleBase" id="RU000682"/>
    </source>
</evidence>
<evidence type="ECO:0000256" key="1">
    <source>
        <dbReference type="ARBA" id="ARBA00004123"/>
    </source>
</evidence>
<evidence type="ECO:0000256" key="5">
    <source>
        <dbReference type="ARBA" id="ARBA00023155"/>
    </source>
</evidence>
<feature type="region of interest" description="Disordered" evidence="11">
    <location>
        <begin position="791"/>
        <end position="820"/>
    </location>
</feature>
<name>A0A183SWV2_SCHSO</name>
<evidence type="ECO:0000256" key="4">
    <source>
        <dbReference type="ARBA" id="ARBA00023125"/>
    </source>
</evidence>
<dbReference type="AlphaFoldDB" id="A0A183SWV2"/>
<dbReference type="SUPFAM" id="SSF46689">
    <property type="entry name" value="Homeodomain-like"/>
    <property type="match status" value="1"/>
</dbReference>
<dbReference type="InterPro" id="IPR010982">
    <property type="entry name" value="Lambda_DNA-bd_dom_sf"/>
</dbReference>
<evidence type="ECO:0000256" key="6">
    <source>
        <dbReference type="ARBA" id="ARBA00023163"/>
    </source>
</evidence>
<dbReference type="PANTHER" id="PTHR14057">
    <property type="entry name" value="TRANSCRIPTION FACTOR ONECUT"/>
    <property type="match status" value="1"/>
</dbReference>
<dbReference type="WBParaSite" id="SSLN_0000903701-mRNA-1">
    <property type="protein sequence ID" value="SSLN_0000903701-mRNA-1"/>
    <property type="gene ID" value="SSLN_0000903701"/>
</dbReference>
<feature type="DNA-binding region" description="Homeobox" evidence="8">
    <location>
        <begin position="459"/>
        <end position="518"/>
    </location>
</feature>
<dbReference type="FunFam" id="1.10.260.40:FF:000005">
    <property type="entry name" value="One cut domain family member"/>
    <property type="match status" value="1"/>
</dbReference>
<organism evidence="16">
    <name type="scientific">Schistocephalus solidus</name>
    <name type="common">Tapeworm</name>
    <dbReference type="NCBI Taxonomy" id="70667"/>
    <lineage>
        <taxon>Eukaryota</taxon>
        <taxon>Metazoa</taxon>
        <taxon>Spiralia</taxon>
        <taxon>Lophotrochozoa</taxon>
        <taxon>Platyhelminthes</taxon>
        <taxon>Cestoda</taxon>
        <taxon>Eucestoda</taxon>
        <taxon>Diphyllobothriidea</taxon>
        <taxon>Diphyllobothriidae</taxon>
        <taxon>Schistocephalus</taxon>
    </lineage>
</organism>
<dbReference type="FunFam" id="1.10.10.60:FF:000054">
    <property type="entry name" value="One cut domain family member"/>
    <property type="match status" value="1"/>
</dbReference>
<dbReference type="GO" id="GO:0000978">
    <property type="term" value="F:RNA polymerase II cis-regulatory region sequence-specific DNA binding"/>
    <property type="evidence" value="ECO:0007669"/>
    <property type="project" value="TreeGrafter"/>
</dbReference>
<reference evidence="16" key="1">
    <citation type="submission" date="2016-06" db="UniProtKB">
        <authorList>
            <consortium name="WormBaseParasite"/>
        </authorList>
    </citation>
    <scope>IDENTIFICATION</scope>
</reference>
<sequence length="861" mass="91851">MDHRHLLNNSNEILAQGRTVNSNTQKASALDSFYIANPQINPGVITNPLNIKISTEALKMEPTMDAQLAGLQNSQCCPITMAALPISALGTTEKLNLQVGDLENIPLFNNLDGRTLELQTFPGNNQALQGIQTVKLTLINCGDQQTILLTTPSGPFGGLDQSTEGLTITIPENLLTSDLNLSGLSTVPIGTLPVQAEAEIEPPGPSKSVGYTNLTSLPPITSVSDKLYAQKLPSDVPTVQGTTQTYGVPDLASFVATNGEKPRLADKNVSNSKIFPAPTAEFAPSAPLPITISVSNEVPSVSMVEFPRTELKTSRPITPEPASPSSIQGETTSDLDHDATSPSQDATELNTKELAQKISEELKRHSIPQAVFAQKVLCRSQGTLSDLLRNPKPWSKLKSGRETFRRMWKWLNEPDYRKFAFLKSSGRFLVLKSVVAADLDSGNLKRKSGDAKPGEEKASKKPRLVFTDIQRRTLQAIFKETKRPSKEMQTTIAQQLSLEVSTVANFFMNARRRSSDKWQDDDEPQPAESASPSRSIDPPSPSEPSQPAHSALPEPPVLQPAPDVIPPSQIFLECLEPSVPLSSTVEFNPSPAPPRLTPDSGLAVPAPATVHINSGVPSQIVRERPVSGSILVASDGSSVSGISPQLLTHSLQLLPAGQNAILINSPIEGEEDPISIATLPGSSACLISSTGIPVSMISALDSISLPTGLFTSSSSNSAQLIRPSSDGCQTVRIALRAGPVDTSRTVQSQTGSTGLVLPSAATLIANDRSIEAEHQPSSSASDTPVLCRVKPEQTPQATTSSRVGISINPKGNHDLTGQNVGRGSKRDEVFVFKLLGGQLTGVQISRFVFEVTTTSFLLVIS</sequence>
<dbReference type="PANTHER" id="PTHR14057:SF47">
    <property type="entry name" value="HOMEOBOX PROTEIN ONECUT"/>
    <property type="match status" value="1"/>
</dbReference>